<dbReference type="EMBL" id="JWZT01003210">
    <property type="protein sequence ID" value="KII67388.1"/>
    <property type="molecule type" value="Genomic_DNA"/>
</dbReference>
<dbReference type="Proteomes" id="UP000031668">
    <property type="component" value="Unassembled WGS sequence"/>
</dbReference>
<reference evidence="2 3" key="1">
    <citation type="journal article" date="2014" name="Genome Biol. Evol.">
        <title>The genome of the myxosporean Thelohanellus kitauei shows adaptations to nutrient acquisition within its fish host.</title>
        <authorList>
            <person name="Yang Y."/>
            <person name="Xiong J."/>
            <person name="Zhou Z."/>
            <person name="Huo F."/>
            <person name="Miao W."/>
            <person name="Ran C."/>
            <person name="Liu Y."/>
            <person name="Zhang J."/>
            <person name="Feng J."/>
            <person name="Wang M."/>
            <person name="Wang M."/>
            <person name="Wang L."/>
            <person name="Yao B."/>
        </authorList>
    </citation>
    <scope>NUCLEOTIDE SEQUENCE [LARGE SCALE GENOMIC DNA]</scope>
    <source>
        <strain evidence="2">Wuqing</strain>
    </source>
</reference>
<keyword evidence="3" id="KW-1185">Reference proteome</keyword>
<dbReference type="AlphaFoldDB" id="A0A0C2JDU8"/>
<dbReference type="OrthoDB" id="7668193at2759"/>
<evidence type="ECO:0000313" key="3">
    <source>
        <dbReference type="Proteomes" id="UP000031668"/>
    </source>
</evidence>
<dbReference type="Pfam" id="PF13358">
    <property type="entry name" value="DDE_3"/>
    <property type="match status" value="1"/>
</dbReference>
<protein>
    <recommendedName>
        <fullName evidence="1">Tc1-like transposase DDE domain-containing protein</fullName>
    </recommendedName>
</protein>
<accession>A0A0C2JDU8</accession>
<evidence type="ECO:0000313" key="2">
    <source>
        <dbReference type="EMBL" id="KII67388.1"/>
    </source>
</evidence>
<dbReference type="InterPro" id="IPR038717">
    <property type="entry name" value="Tc1-like_DDE_dom"/>
</dbReference>
<name>A0A0C2JDU8_THEKT</name>
<proteinExistence type="predicted"/>
<dbReference type="Gene3D" id="3.30.420.10">
    <property type="entry name" value="Ribonuclease H-like superfamily/Ribonuclease H"/>
    <property type="match status" value="1"/>
</dbReference>
<feature type="domain" description="Tc1-like transposase DDE" evidence="1">
    <location>
        <begin position="39"/>
        <end position="127"/>
    </location>
</feature>
<dbReference type="GO" id="GO:0003676">
    <property type="term" value="F:nucleic acid binding"/>
    <property type="evidence" value="ECO:0007669"/>
    <property type="project" value="InterPro"/>
</dbReference>
<dbReference type="InterPro" id="IPR036397">
    <property type="entry name" value="RNaseH_sf"/>
</dbReference>
<organism evidence="2 3">
    <name type="scientific">Thelohanellus kitauei</name>
    <name type="common">Myxosporean</name>
    <dbReference type="NCBI Taxonomy" id="669202"/>
    <lineage>
        <taxon>Eukaryota</taxon>
        <taxon>Metazoa</taxon>
        <taxon>Cnidaria</taxon>
        <taxon>Myxozoa</taxon>
        <taxon>Myxosporea</taxon>
        <taxon>Bivalvulida</taxon>
        <taxon>Platysporina</taxon>
        <taxon>Myxobolidae</taxon>
        <taxon>Thelohanellus</taxon>
    </lineage>
</organism>
<evidence type="ECO:0000259" key="1">
    <source>
        <dbReference type="Pfam" id="PF13358"/>
    </source>
</evidence>
<gene>
    <name evidence="2" type="ORF">RF11_05559</name>
</gene>
<comment type="caution">
    <text evidence="2">The sequence shown here is derived from an EMBL/GenBank/DDBJ whole genome shotgun (WGS) entry which is preliminary data.</text>
</comment>
<sequence length="133" mass="15405">MADIFCKIGFSDQTRPYKLKTSVTDPGKAGKLAFFKGQDAQINEVHFCGYIMEACEQLFFIGIHDYIFIMDNVWFHKTNRVQTMLQGKGRRVIYLPPYSPFVNQFENSLPKWKNIVKPASIRSKTDLFNQVAE</sequence>